<proteinExistence type="predicted"/>
<sequence>MTRKKYTSKFKTKVVLEALKERHSIAELAQKYELAPQQINLWKREFLANAESFFEKKPKSKKSQVDEEKDQLLKAIGQLKVENDFLKDALR</sequence>
<name>A0A937FCD1_9BACT</name>
<evidence type="ECO:0000313" key="1">
    <source>
        <dbReference type="EMBL" id="MBL3659107.1"/>
    </source>
</evidence>
<comment type="caution">
    <text evidence="1">The sequence shown here is derived from an EMBL/GenBank/DDBJ whole genome shotgun (WGS) entry which is preliminary data.</text>
</comment>
<keyword evidence="2" id="KW-1185">Reference proteome</keyword>
<evidence type="ECO:0000313" key="2">
    <source>
        <dbReference type="Proteomes" id="UP000659388"/>
    </source>
</evidence>
<dbReference type="InterPro" id="IPR010921">
    <property type="entry name" value="Trp_repressor/repl_initiator"/>
</dbReference>
<dbReference type="Proteomes" id="UP000659388">
    <property type="component" value="Unassembled WGS sequence"/>
</dbReference>
<dbReference type="InterPro" id="IPR036388">
    <property type="entry name" value="WH-like_DNA-bd_sf"/>
</dbReference>
<dbReference type="Gene3D" id="1.10.10.10">
    <property type="entry name" value="Winged helix-like DNA-binding domain superfamily/Winged helix DNA-binding domain"/>
    <property type="match status" value="1"/>
</dbReference>
<dbReference type="GO" id="GO:0043565">
    <property type="term" value="F:sequence-specific DNA binding"/>
    <property type="evidence" value="ECO:0007669"/>
    <property type="project" value="InterPro"/>
</dbReference>
<organism evidence="1 2">
    <name type="scientific">Fulvivirga sediminis</name>
    <dbReference type="NCBI Taxonomy" id="2803949"/>
    <lineage>
        <taxon>Bacteria</taxon>
        <taxon>Pseudomonadati</taxon>
        <taxon>Bacteroidota</taxon>
        <taxon>Cytophagia</taxon>
        <taxon>Cytophagales</taxon>
        <taxon>Fulvivirgaceae</taxon>
        <taxon>Fulvivirga</taxon>
    </lineage>
</organism>
<dbReference type="EMBL" id="JAESIY010000042">
    <property type="protein sequence ID" value="MBL3659107.1"/>
    <property type="molecule type" value="Genomic_DNA"/>
</dbReference>
<gene>
    <name evidence="1" type="ORF">JL102_23415</name>
</gene>
<reference evidence="1" key="1">
    <citation type="submission" date="2021-01" db="EMBL/GenBank/DDBJ databases">
        <title>Fulvivirga kasyanovii gen. nov., sp nov., a novel member of the phylum Bacteroidetes isolated from seawater in a mussel farm.</title>
        <authorList>
            <person name="Zhao L.-H."/>
            <person name="Wang Z.-J."/>
        </authorList>
    </citation>
    <scope>NUCLEOTIDE SEQUENCE</scope>
    <source>
        <strain evidence="1">2943</strain>
    </source>
</reference>
<protein>
    <submittedName>
        <fullName evidence="1">Helix-turn-helix domain-containing protein</fullName>
    </submittedName>
</protein>
<dbReference type="AlphaFoldDB" id="A0A937FCD1"/>
<dbReference type="GO" id="GO:0006313">
    <property type="term" value="P:DNA transposition"/>
    <property type="evidence" value="ECO:0007669"/>
    <property type="project" value="InterPro"/>
</dbReference>
<dbReference type="Pfam" id="PF01527">
    <property type="entry name" value="HTH_Tnp_1"/>
    <property type="match status" value="1"/>
</dbReference>
<dbReference type="RefSeq" id="WP_202246898.1">
    <property type="nucleotide sequence ID" value="NZ_JAESIY010000042.1"/>
</dbReference>
<dbReference type="GO" id="GO:0004803">
    <property type="term" value="F:transposase activity"/>
    <property type="evidence" value="ECO:0007669"/>
    <property type="project" value="InterPro"/>
</dbReference>
<dbReference type="InterPro" id="IPR002514">
    <property type="entry name" value="Transposase_8"/>
</dbReference>
<dbReference type="SUPFAM" id="SSF48295">
    <property type="entry name" value="TrpR-like"/>
    <property type="match status" value="1"/>
</dbReference>
<accession>A0A937FCD1</accession>